<reference evidence="6 7" key="1">
    <citation type="journal article" date="2013" name="Mar. Genomics">
        <title>Expression of sulfatases in Rhodopirellula baltica and the diversity of sulfatases in the genus Rhodopirellula.</title>
        <authorList>
            <person name="Wegner C.E."/>
            <person name="Richter-Heitmann T."/>
            <person name="Klindworth A."/>
            <person name="Klockow C."/>
            <person name="Richter M."/>
            <person name="Achstetter T."/>
            <person name="Glockner F.O."/>
            <person name="Harder J."/>
        </authorList>
    </citation>
    <scope>NUCLEOTIDE SEQUENCE [LARGE SCALE GENOMIC DNA]</scope>
    <source>
        <strain evidence="6 7">SM41</strain>
    </source>
</reference>
<comment type="caution">
    <text evidence="6">The sequence shown here is derived from an EMBL/GenBank/DDBJ whole genome shotgun (WGS) entry which is preliminary data.</text>
</comment>
<name>M5UEF3_9BACT</name>
<dbReference type="AlphaFoldDB" id="M5UEF3"/>
<dbReference type="PANTHER" id="PTHR30273:SF2">
    <property type="entry name" value="PROTEIN FECR"/>
    <property type="match status" value="1"/>
</dbReference>
<dbReference type="InterPro" id="IPR055372">
    <property type="entry name" value="CBM96"/>
</dbReference>
<dbReference type="PATRIC" id="fig|1263870.3.peg.4411"/>
<evidence type="ECO:0000256" key="2">
    <source>
        <dbReference type="ARBA" id="ARBA00022525"/>
    </source>
</evidence>
<evidence type="ECO:0000313" key="6">
    <source>
        <dbReference type="EMBL" id="EMI54388.1"/>
    </source>
</evidence>
<proteinExistence type="predicted"/>
<gene>
    <name evidence="6" type="ORF">RSSM_04165</name>
</gene>
<dbReference type="NCBIfam" id="NF033679">
    <property type="entry name" value="DNRLRE_dom"/>
    <property type="match status" value="1"/>
</dbReference>
<dbReference type="PANTHER" id="PTHR30273">
    <property type="entry name" value="PERIPLASMIC SIGNAL SENSOR AND SIGMA FACTOR ACTIVATOR FECR-RELATED"/>
    <property type="match status" value="1"/>
</dbReference>
<dbReference type="EMBL" id="ANOH01000279">
    <property type="protein sequence ID" value="EMI54388.1"/>
    <property type="molecule type" value="Genomic_DNA"/>
</dbReference>
<dbReference type="Proteomes" id="UP000011885">
    <property type="component" value="Unassembled WGS sequence"/>
</dbReference>
<comment type="subcellular location">
    <subcellularLocation>
        <location evidence="1">Secreted</location>
    </subcellularLocation>
</comment>
<dbReference type="InterPro" id="IPR006860">
    <property type="entry name" value="FecR"/>
</dbReference>
<evidence type="ECO:0000259" key="5">
    <source>
        <dbReference type="Pfam" id="PF24517"/>
    </source>
</evidence>
<dbReference type="Gene3D" id="2.60.120.1440">
    <property type="match status" value="1"/>
</dbReference>
<keyword evidence="7" id="KW-1185">Reference proteome</keyword>
<protein>
    <submittedName>
        <fullName evidence="6">FecR protein domain protein</fullName>
    </submittedName>
</protein>
<evidence type="ECO:0000313" key="7">
    <source>
        <dbReference type="Proteomes" id="UP000011885"/>
    </source>
</evidence>
<evidence type="ECO:0000256" key="1">
    <source>
        <dbReference type="ARBA" id="ARBA00004613"/>
    </source>
</evidence>
<accession>M5UEF3</accession>
<dbReference type="InterPro" id="IPR012373">
    <property type="entry name" value="Ferrdict_sens_TM"/>
</dbReference>
<feature type="domain" description="Carbohydrate-binding module family 96" evidence="5">
    <location>
        <begin position="300"/>
        <end position="418"/>
    </location>
</feature>
<sequence>MNNDRFEELLNKFFDDDAAEQDISEQEIAELHAAVTESQNRRARFQEASRVNVLLRETLLEQTEIQSLSQNYLPRRKPTRRQIASMAAAATLLLCTFVSFRLYQTVIGSGDIVGTCMSVSGGVEVFVIRDEKQHRATPGFELHDRDEVICDSQTQAMLRLTDGSIVSMEKNSALRMTDAPSKIKLLRGEAYFEIAPRDALMPAFEVLTGQSTIEVMGTVFSLIASQNTELKVYEGSVTLTRHRDKAQVEVKSQQMATSDDLSVQELGATSLDPIKVFPTDDLTLDRGEREKKFQWLKVEGKRRVTYLKFDIPDQREFRFAKLRLTQSVDSGSGTLRFHTGEHNQWNEADLTATTAPRPLKEVAVHRGVVARGQVVEVDVSEVAARPGPVTFIVTLDQAGEDDIWFGASESDTPPVLILH</sequence>
<organism evidence="6 7">
    <name type="scientific">Rhodopirellula sallentina SM41</name>
    <dbReference type="NCBI Taxonomy" id="1263870"/>
    <lineage>
        <taxon>Bacteria</taxon>
        <taxon>Pseudomonadati</taxon>
        <taxon>Planctomycetota</taxon>
        <taxon>Planctomycetia</taxon>
        <taxon>Pirellulales</taxon>
        <taxon>Pirellulaceae</taxon>
        <taxon>Rhodopirellula</taxon>
    </lineage>
</organism>
<dbReference type="GO" id="GO:0016989">
    <property type="term" value="F:sigma factor antagonist activity"/>
    <property type="evidence" value="ECO:0007669"/>
    <property type="project" value="TreeGrafter"/>
</dbReference>
<dbReference type="RefSeq" id="WP_008682343.1">
    <property type="nucleotide sequence ID" value="NZ_ANOH01000279.1"/>
</dbReference>
<keyword evidence="3" id="KW-0732">Signal</keyword>
<dbReference type="Pfam" id="PF04773">
    <property type="entry name" value="FecR"/>
    <property type="match status" value="1"/>
</dbReference>
<evidence type="ECO:0000259" key="4">
    <source>
        <dbReference type="Pfam" id="PF04773"/>
    </source>
</evidence>
<dbReference type="OrthoDB" id="636724at2"/>
<dbReference type="GO" id="GO:0005576">
    <property type="term" value="C:extracellular region"/>
    <property type="evidence" value="ECO:0007669"/>
    <property type="project" value="UniProtKB-SubCell"/>
</dbReference>
<keyword evidence="2" id="KW-0964">Secreted</keyword>
<feature type="domain" description="FecR protein" evidence="4">
    <location>
        <begin position="152"/>
        <end position="237"/>
    </location>
</feature>
<dbReference type="Pfam" id="PF24517">
    <property type="entry name" value="CBM96"/>
    <property type="match status" value="1"/>
</dbReference>
<evidence type="ECO:0000256" key="3">
    <source>
        <dbReference type="ARBA" id="ARBA00022729"/>
    </source>
</evidence>